<dbReference type="PRINTS" id="PR00081">
    <property type="entry name" value="GDHRDH"/>
</dbReference>
<dbReference type="InterPro" id="IPR002347">
    <property type="entry name" value="SDR_fam"/>
</dbReference>
<dbReference type="GO" id="GO:0032787">
    <property type="term" value="P:monocarboxylic acid metabolic process"/>
    <property type="evidence" value="ECO:0007669"/>
    <property type="project" value="UniProtKB-ARBA"/>
</dbReference>
<dbReference type="Gene3D" id="3.40.50.720">
    <property type="entry name" value="NAD(P)-binding Rossmann-like Domain"/>
    <property type="match status" value="1"/>
</dbReference>
<dbReference type="Pfam" id="PF00106">
    <property type="entry name" value="adh_short"/>
    <property type="match status" value="1"/>
</dbReference>
<evidence type="ECO:0000256" key="1">
    <source>
        <dbReference type="ARBA" id="ARBA00006484"/>
    </source>
</evidence>
<organism evidence="6 7">
    <name type="scientific">Grifola frondosa</name>
    <name type="common">Maitake</name>
    <name type="synonym">Polyporus frondosus</name>
    <dbReference type="NCBI Taxonomy" id="5627"/>
    <lineage>
        <taxon>Eukaryota</taxon>
        <taxon>Fungi</taxon>
        <taxon>Dikarya</taxon>
        <taxon>Basidiomycota</taxon>
        <taxon>Agaricomycotina</taxon>
        <taxon>Agaricomycetes</taxon>
        <taxon>Polyporales</taxon>
        <taxon>Grifolaceae</taxon>
        <taxon>Grifola</taxon>
    </lineage>
</organism>
<dbReference type="InterPro" id="IPR020904">
    <property type="entry name" value="Sc_DH/Rdtase_CS"/>
</dbReference>
<dbReference type="InterPro" id="IPR050259">
    <property type="entry name" value="SDR"/>
</dbReference>
<evidence type="ECO:0000256" key="2">
    <source>
        <dbReference type="ARBA" id="ARBA00012948"/>
    </source>
</evidence>
<evidence type="ECO:0000313" key="7">
    <source>
        <dbReference type="Proteomes" id="UP000092993"/>
    </source>
</evidence>
<dbReference type="STRING" id="5627.A0A1C7MLN7"/>
<dbReference type="OMA" id="PFRLMAV"/>
<dbReference type="InterPro" id="IPR036291">
    <property type="entry name" value="NAD(P)-bd_dom_sf"/>
</dbReference>
<dbReference type="EC" id="1.1.1.100" evidence="2"/>
<dbReference type="PROSITE" id="PS00061">
    <property type="entry name" value="ADH_SHORT"/>
    <property type="match status" value="1"/>
</dbReference>
<dbReference type="FunFam" id="3.40.50.720:FF:000084">
    <property type="entry name" value="Short-chain dehydrogenase reductase"/>
    <property type="match status" value="1"/>
</dbReference>
<evidence type="ECO:0000256" key="3">
    <source>
        <dbReference type="ARBA" id="ARBA00022857"/>
    </source>
</evidence>
<dbReference type="PANTHER" id="PTHR42879:SF2">
    <property type="entry name" value="3-OXOACYL-[ACYL-CARRIER-PROTEIN] REDUCTASE FABG"/>
    <property type="match status" value="1"/>
</dbReference>
<name>A0A1C7MLN7_GRIFR</name>
<gene>
    <name evidence="6" type="primary">budC_5</name>
    <name evidence="6" type="ORF">A0H81_02569</name>
</gene>
<dbReference type="OrthoDB" id="498125at2759"/>
<dbReference type="PRINTS" id="PR00080">
    <property type="entry name" value="SDRFAMILY"/>
</dbReference>
<dbReference type="GO" id="GO:0004316">
    <property type="term" value="F:3-oxoacyl-[acyl-carrier-protein] reductase (NADPH) activity"/>
    <property type="evidence" value="ECO:0007669"/>
    <property type="project" value="UniProtKB-EC"/>
</dbReference>
<evidence type="ECO:0000256" key="5">
    <source>
        <dbReference type="RuleBase" id="RU000363"/>
    </source>
</evidence>
<evidence type="ECO:0000256" key="4">
    <source>
        <dbReference type="ARBA" id="ARBA00048508"/>
    </source>
</evidence>
<evidence type="ECO:0000313" key="6">
    <source>
        <dbReference type="EMBL" id="OBZ77780.1"/>
    </source>
</evidence>
<keyword evidence="7" id="KW-1185">Reference proteome</keyword>
<dbReference type="PANTHER" id="PTHR42879">
    <property type="entry name" value="3-OXOACYL-(ACYL-CARRIER-PROTEIN) REDUCTASE"/>
    <property type="match status" value="1"/>
</dbReference>
<dbReference type="AlphaFoldDB" id="A0A1C7MLN7"/>
<comment type="caution">
    <text evidence="6">The sequence shown here is derived from an EMBL/GenBank/DDBJ whole genome shotgun (WGS) entry which is preliminary data.</text>
</comment>
<accession>A0A1C7MLN7</accession>
<reference evidence="6 7" key="1">
    <citation type="submission" date="2016-03" db="EMBL/GenBank/DDBJ databases">
        <title>Whole genome sequencing of Grifola frondosa 9006-11.</title>
        <authorList>
            <person name="Min B."/>
            <person name="Park H."/>
            <person name="Kim J.-G."/>
            <person name="Cho H."/>
            <person name="Oh Y.-L."/>
            <person name="Kong W.-S."/>
            <person name="Choi I.-G."/>
        </authorList>
    </citation>
    <scope>NUCLEOTIDE SEQUENCE [LARGE SCALE GENOMIC DNA]</scope>
    <source>
        <strain evidence="6 7">9006-11</strain>
    </source>
</reference>
<proteinExistence type="inferred from homology"/>
<protein>
    <recommendedName>
        <fullName evidence="2">3-oxoacyl-[acyl-carrier-protein] reductase</fullName>
        <ecNumber evidence="2">1.1.1.100</ecNumber>
    </recommendedName>
</protein>
<comment type="catalytic activity">
    <reaction evidence="4">
        <text>a (3R)-hydroxyacyl-[ACP] + NADP(+) = a 3-oxoacyl-[ACP] + NADPH + H(+)</text>
        <dbReference type="Rhea" id="RHEA:17397"/>
        <dbReference type="Rhea" id="RHEA-COMP:9916"/>
        <dbReference type="Rhea" id="RHEA-COMP:9945"/>
        <dbReference type="ChEBI" id="CHEBI:15378"/>
        <dbReference type="ChEBI" id="CHEBI:57783"/>
        <dbReference type="ChEBI" id="CHEBI:58349"/>
        <dbReference type="ChEBI" id="CHEBI:78776"/>
        <dbReference type="ChEBI" id="CHEBI:78827"/>
        <dbReference type="EC" id="1.1.1.100"/>
    </reaction>
</comment>
<dbReference type="EMBL" id="LUGG01000002">
    <property type="protein sequence ID" value="OBZ77780.1"/>
    <property type="molecule type" value="Genomic_DNA"/>
</dbReference>
<dbReference type="SUPFAM" id="SSF51735">
    <property type="entry name" value="NAD(P)-binding Rossmann-fold domains"/>
    <property type="match status" value="1"/>
</dbReference>
<sequence>MAQSTIRIAFVTGAAQGIGEAIALRLADDGLDVAVNDIASKGRELAAVVNAIEAKGRRAIAVPGDVSSEEETIAMIDKVVEVLGGLDVMVANAGILRISSLLSTSVEDWETTMAINVRGVMLSFKHAARQMIKQGRGGRIIAACSAAGKRASPDVAAYSASKFAVRGLTQSAALELAKYDITVNSYAPGAIVTPMISRPDDAVNGGAGSTILKSFGLPNVPTADPSVIAGLVSYLVKPEAYFVTGQCINIDGGGVFD</sequence>
<comment type="similarity">
    <text evidence="1 5">Belongs to the short-chain dehydrogenases/reductases (SDR) family.</text>
</comment>
<dbReference type="Proteomes" id="UP000092993">
    <property type="component" value="Unassembled WGS sequence"/>
</dbReference>
<keyword evidence="3" id="KW-0521">NADP</keyword>